<feature type="signal peptide" evidence="1">
    <location>
        <begin position="1"/>
        <end position="20"/>
    </location>
</feature>
<keyword evidence="1" id="KW-0732">Signal</keyword>
<feature type="chain" id="PRO_5025583427" description="Concanavalin A-like lectin/glucanase" evidence="1">
    <location>
        <begin position="21"/>
        <end position="301"/>
    </location>
</feature>
<dbReference type="Proteomes" id="UP000799118">
    <property type="component" value="Unassembled WGS sequence"/>
</dbReference>
<organism evidence="2 3">
    <name type="scientific">Gymnopus androsaceus JB14</name>
    <dbReference type="NCBI Taxonomy" id="1447944"/>
    <lineage>
        <taxon>Eukaryota</taxon>
        <taxon>Fungi</taxon>
        <taxon>Dikarya</taxon>
        <taxon>Basidiomycota</taxon>
        <taxon>Agaricomycotina</taxon>
        <taxon>Agaricomycetes</taxon>
        <taxon>Agaricomycetidae</taxon>
        <taxon>Agaricales</taxon>
        <taxon>Marasmiineae</taxon>
        <taxon>Omphalotaceae</taxon>
        <taxon>Gymnopus</taxon>
    </lineage>
</organism>
<keyword evidence="3" id="KW-1185">Reference proteome</keyword>
<evidence type="ECO:0000256" key="1">
    <source>
        <dbReference type="SAM" id="SignalP"/>
    </source>
</evidence>
<reference evidence="2" key="1">
    <citation type="journal article" date="2019" name="Environ. Microbiol.">
        <title>Fungal ecological strategies reflected in gene transcription - a case study of two litter decomposers.</title>
        <authorList>
            <person name="Barbi F."/>
            <person name="Kohler A."/>
            <person name="Barry K."/>
            <person name="Baskaran P."/>
            <person name="Daum C."/>
            <person name="Fauchery L."/>
            <person name="Ihrmark K."/>
            <person name="Kuo A."/>
            <person name="LaButti K."/>
            <person name="Lipzen A."/>
            <person name="Morin E."/>
            <person name="Grigoriev I.V."/>
            <person name="Henrissat B."/>
            <person name="Lindahl B."/>
            <person name="Martin F."/>
        </authorList>
    </citation>
    <scope>NUCLEOTIDE SEQUENCE</scope>
    <source>
        <strain evidence="2">JB14</strain>
    </source>
</reference>
<sequence length="301" mass="31233">MKSVQASVLLAALLLPFTSAVPVEEARTVDDSTMVRTPAGLRPIENVHAVPEGGSVKLVGSEIHLLDATGTVIHVGTNDYAKIGSSAATATTSAVEPEESGWVAYAYWYNEATAAIDSFTTSWEVPAVPAENHDQTIFLFNSIEPASGDAILQPVLQFGPSAAGGGSYWAVASWYLVGSSTFYSSLVEVAAGDALTGVITLTSSSGSSYNYASSFTGISGTSITATGSDVLLWATETLETYGITTAADYPTGSTTFSDINISVTSGTPETEWTTVSDTADDLTTSVVTQGFSNAEVVITYP</sequence>
<protein>
    <recommendedName>
        <fullName evidence="4">Concanavalin A-like lectin/glucanase</fullName>
    </recommendedName>
</protein>
<accession>A0A6A4IFH9</accession>
<dbReference type="AlphaFoldDB" id="A0A6A4IFH9"/>
<evidence type="ECO:0000313" key="2">
    <source>
        <dbReference type="EMBL" id="KAE9407554.1"/>
    </source>
</evidence>
<proteinExistence type="predicted"/>
<dbReference type="OrthoDB" id="3256306at2759"/>
<gene>
    <name evidence="2" type="ORF">BT96DRAFT_914551</name>
</gene>
<dbReference type="EMBL" id="ML769395">
    <property type="protein sequence ID" value="KAE9407554.1"/>
    <property type="molecule type" value="Genomic_DNA"/>
</dbReference>
<evidence type="ECO:0008006" key="4">
    <source>
        <dbReference type="Google" id="ProtNLM"/>
    </source>
</evidence>
<evidence type="ECO:0000313" key="3">
    <source>
        <dbReference type="Proteomes" id="UP000799118"/>
    </source>
</evidence>
<name>A0A6A4IFH9_9AGAR</name>